<evidence type="ECO:0008006" key="4">
    <source>
        <dbReference type="Google" id="ProtNLM"/>
    </source>
</evidence>
<feature type="transmembrane region" description="Helical" evidence="1">
    <location>
        <begin position="16"/>
        <end position="43"/>
    </location>
</feature>
<gene>
    <name evidence="2" type="ORF">Pan44_51530</name>
</gene>
<keyword evidence="1" id="KW-0812">Transmembrane</keyword>
<reference evidence="2 3" key="1">
    <citation type="submission" date="2019-02" db="EMBL/GenBank/DDBJ databases">
        <title>Deep-cultivation of Planctomycetes and their phenomic and genomic characterization uncovers novel biology.</title>
        <authorList>
            <person name="Wiegand S."/>
            <person name="Jogler M."/>
            <person name="Boedeker C."/>
            <person name="Pinto D."/>
            <person name="Vollmers J."/>
            <person name="Rivas-Marin E."/>
            <person name="Kohn T."/>
            <person name="Peeters S.H."/>
            <person name="Heuer A."/>
            <person name="Rast P."/>
            <person name="Oberbeckmann S."/>
            <person name="Bunk B."/>
            <person name="Jeske O."/>
            <person name="Meyerdierks A."/>
            <person name="Storesund J.E."/>
            <person name="Kallscheuer N."/>
            <person name="Luecker S."/>
            <person name="Lage O.M."/>
            <person name="Pohl T."/>
            <person name="Merkel B.J."/>
            <person name="Hornburger P."/>
            <person name="Mueller R.-W."/>
            <person name="Bruemmer F."/>
            <person name="Labrenz M."/>
            <person name="Spormann A.M."/>
            <person name="Op den Camp H."/>
            <person name="Overmann J."/>
            <person name="Amann R."/>
            <person name="Jetten M.S.M."/>
            <person name="Mascher T."/>
            <person name="Medema M.H."/>
            <person name="Devos D.P."/>
            <person name="Kaster A.-K."/>
            <person name="Ovreas L."/>
            <person name="Rohde M."/>
            <person name="Galperin M.Y."/>
            <person name="Jogler C."/>
        </authorList>
    </citation>
    <scope>NUCLEOTIDE SEQUENCE [LARGE SCALE GENOMIC DNA]</scope>
    <source>
        <strain evidence="2 3">Pan44</strain>
    </source>
</reference>
<proteinExistence type="predicted"/>
<dbReference type="InParanoid" id="A0A517SLT0"/>
<sequence>MFPDHPPLLRFVRVSLAYWVLLLIVLSAVCIQWPLLVVCVIAFRLFELWFTYRVVNRFTAVTA</sequence>
<keyword evidence="1" id="KW-1133">Transmembrane helix</keyword>
<dbReference type="KEGG" id="ccos:Pan44_51530"/>
<keyword evidence="3" id="KW-1185">Reference proteome</keyword>
<protein>
    <recommendedName>
        <fullName evidence="4">Phosphatidate cytidylyltransferase</fullName>
    </recommendedName>
</protein>
<dbReference type="EMBL" id="CP036271">
    <property type="protein sequence ID" value="QDT57087.1"/>
    <property type="molecule type" value="Genomic_DNA"/>
</dbReference>
<dbReference type="Proteomes" id="UP000315700">
    <property type="component" value="Chromosome"/>
</dbReference>
<accession>A0A517SLT0</accession>
<name>A0A517SLT0_9PLAN</name>
<evidence type="ECO:0000313" key="3">
    <source>
        <dbReference type="Proteomes" id="UP000315700"/>
    </source>
</evidence>
<dbReference type="AlphaFoldDB" id="A0A517SLT0"/>
<organism evidence="2 3">
    <name type="scientific">Caulifigura coniformis</name>
    <dbReference type="NCBI Taxonomy" id="2527983"/>
    <lineage>
        <taxon>Bacteria</taxon>
        <taxon>Pseudomonadati</taxon>
        <taxon>Planctomycetota</taxon>
        <taxon>Planctomycetia</taxon>
        <taxon>Planctomycetales</taxon>
        <taxon>Planctomycetaceae</taxon>
        <taxon>Caulifigura</taxon>
    </lineage>
</organism>
<evidence type="ECO:0000313" key="2">
    <source>
        <dbReference type="EMBL" id="QDT57087.1"/>
    </source>
</evidence>
<keyword evidence="1" id="KW-0472">Membrane</keyword>
<evidence type="ECO:0000256" key="1">
    <source>
        <dbReference type="SAM" id="Phobius"/>
    </source>
</evidence>